<dbReference type="InterPro" id="IPR049945">
    <property type="entry name" value="AAA_22"/>
</dbReference>
<dbReference type="Gene3D" id="3.40.50.300">
    <property type="entry name" value="P-loop containing nucleotide triphosphate hydrolases"/>
    <property type="match status" value="1"/>
</dbReference>
<dbReference type="PANTHER" id="PTHR34301:SF8">
    <property type="entry name" value="ATPASE DOMAIN-CONTAINING PROTEIN"/>
    <property type="match status" value="1"/>
</dbReference>
<organism evidence="2 3">
    <name type="scientific">Halomonas tibetensis</name>
    <dbReference type="NCBI Taxonomy" id="2259590"/>
    <lineage>
        <taxon>Bacteria</taxon>
        <taxon>Pseudomonadati</taxon>
        <taxon>Pseudomonadota</taxon>
        <taxon>Gammaproteobacteria</taxon>
        <taxon>Oceanospirillales</taxon>
        <taxon>Halomonadaceae</taxon>
        <taxon>Halomonas</taxon>
    </lineage>
</organism>
<keyword evidence="3" id="KW-1185">Reference proteome</keyword>
<dbReference type="InterPro" id="IPR027417">
    <property type="entry name" value="P-loop_NTPase"/>
</dbReference>
<evidence type="ECO:0000313" key="2">
    <source>
        <dbReference type="EMBL" id="MFC2992114.1"/>
    </source>
</evidence>
<reference evidence="3" key="1">
    <citation type="journal article" date="2019" name="Int. J. Syst. Evol. Microbiol.">
        <title>The Global Catalogue of Microorganisms (GCM) 10K type strain sequencing project: providing services to taxonomists for standard genome sequencing and annotation.</title>
        <authorList>
            <consortium name="The Broad Institute Genomics Platform"/>
            <consortium name="The Broad Institute Genome Sequencing Center for Infectious Disease"/>
            <person name="Wu L."/>
            <person name="Ma J."/>
        </authorList>
    </citation>
    <scope>NUCLEOTIDE SEQUENCE [LARGE SCALE GENOMIC DNA]</scope>
    <source>
        <strain evidence="3">KCTC 52660</strain>
    </source>
</reference>
<evidence type="ECO:0000259" key="1">
    <source>
        <dbReference type="Pfam" id="PF13401"/>
    </source>
</evidence>
<dbReference type="EMBL" id="JBHRSQ010000011">
    <property type="protein sequence ID" value="MFC2992114.1"/>
    <property type="molecule type" value="Genomic_DNA"/>
</dbReference>
<dbReference type="SUPFAM" id="SSF52540">
    <property type="entry name" value="P-loop containing nucleoside triphosphate hydrolases"/>
    <property type="match status" value="1"/>
</dbReference>
<name>A0ABV7B4X9_9GAMM</name>
<proteinExistence type="predicted"/>
<comment type="caution">
    <text evidence="2">The sequence shown here is derived from an EMBL/GenBank/DDBJ whole genome shotgun (WGS) entry which is preliminary data.</text>
</comment>
<dbReference type="Proteomes" id="UP001595386">
    <property type="component" value="Unassembled WGS sequence"/>
</dbReference>
<gene>
    <name evidence="2" type="ORF">ACFODV_08735</name>
</gene>
<feature type="domain" description="ORC1/DEAH AAA+ ATPase" evidence="1">
    <location>
        <begin position="32"/>
        <end position="187"/>
    </location>
</feature>
<sequence>MIQRFLFHRPQLAQSILDGLDGSGLIDYSAGLFLAAPRRTGKSTFLRNDLAPAATERGWEVVYVDLWTDRDADPGSLIDGAIVDALRRHEPRVKRWLKSAGIAEVWLKQTLRWRLHDEPRPEDATLTQLLQALHQAVGKPVLLIVDEAQHALNTEHGMNSMFALKAARDAMNLGPESDGLRLIFTGSSRDKLATLVLNRDQPFFGNQVTPFPLLGDDFVAAYTEDMNAKLAPGNTFDIGDMQQAFTRVGHRPELLTSVVKQVALELGAAPDLGRLLAQGAAEVEAGLWAEYEGLYSSLTPIQKALLDVLASHASGPAPQALFGEEASSRIARRLEAHGGDGPVRPQSIQAGLDALRAKGLVWKSGRGAYALEDSGLRDWLNSVPKGSATR</sequence>
<dbReference type="PANTHER" id="PTHR34301">
    <property type="entry name" value="DNA-BINDING PROTEIN-RELATED"/>
    <property type="match status" value="1"/>
</dbReference>
<accession>A0ABV7B4X9</accession>
<dbReference type="RefSeq" id="WP_379757732.1">
    <property type="nucleotide sequence ID" value="NZ_JBHRSQ010000011.1"/>
</dbReference>
<protein>
    <submittedName>
        <fullName evidence="2">AAA family ATPase</fullName>
    </submittedName>
</protein>
<dbReference type="Pfam" id="PF13401">
    <property type="entry name" value="AAA_22"/>
    <property type="match status" value="1"/>
</dbReference>
<evidence type="ECO:0000313" key="3">
    <source>
        <dbReference type="Proteomes" id="UP001595386"/>
    </source>
</evidence>